<gene>
    <name evidence="6" type="ORF">BDD41_4056</name>
</gene>
<comment type="catalytic activity">
    <reaction evidence="5">
        <text>(6S)-5-formyl-5,6,7,8-tetrahydrofolate + ATP = (6R)-5,10-methenyltetrahydrofolate + ADP + phosphate</text>
        <dbReference type="Rhea" id="RHEA:10488"/>
        <dbReference type="ChEBI" id="CHEBI:30616"/>
        <dbReference type="ChEBI" id="CHEBI:43474"/>
        <dbReference type="ChEBI" id="CHEBI:57455"/>
        <dbReference type="ChEBI" id="CHEBI:57457"/>
        <dbReference type="ChEBI" id="CHEBI:456216"/>
        <dbReference type="EC" id="6.3.3.2"/>
    </reaction>
</comment>
<dbReference type="SUPFAM" id="SSF100950">
    <property type="entry name" value="NagB/RpiA/CoA transferase-like"/>
    <property type="match status" value="1"/>
</dbReference>
<dbReference type="EMBL" id="QTUJ01000003">
    <property type="protein sequence ID" value="REF68968.1"/>
    <property type="molecule type" value="Genomic_DNA"/>
</dbReference>
<dbReference type="EC" id="6.3.3.2" evidence="5"/>
<protein>
    <recommendedName>
        <fullName evidence="5">5-formyltetrahydrofolate cyclo-ligase</fullName>
        <ecNumber evidence="5">6.3.3.2</ecNumber>
    </recommendedName>
</protein>
<keyword evidence="3 4" id="KW-0067">ATP-binding</keyword>
<dbReference type="InterPro" id="IPR002698">
    <property type="entry name" value="FTHF_cligase"/>
</dbReference>
<dbReference type="Proteomes" id="UP000256941">
    <property type="component" value="Unassembled WGS sequence"/>
</dbReference>
<dbReference type="GO" id="GO:0035999">
    <property type="term" value="P:tetrahydrofolate interconversion"/>
    <property type="evidence" value="ECO:0007669"/>
    <property type="project" value="TreeGrafter"/>
</dbReference>
<dbReference type="Pfam" id="PF01812">
    <property type="entry name" value="5-FTHF_cyc-lig"/>
    <property type="match status" value="1"/>
</dbReference>
<keyword evidence="5" id="KW-0479">Metal-binding</keyword>
<dbReference type="InterPro" id="IPR037171">
    <property type="entry name" value="NagB/RpiA_transferase-like"/>
</dbReference>
<evidence type="ECO:0000256" key="1">
    <source>
        <dbReference type="ARBA" id="ARBA00010638"/>
    </source>
</evidence>
<keyword evidence="2 4" id="KW-0547">Nucleotide-binding</keyword>
<feature type="binding site" evidence="4">
    <location>
        <begin position="123"/>
        <end position="131"/>
    </location>
    <ligand>
        <name>ATP</name>
        <dbReference type="ChEBI" id="CHEBI:30616"/>
    </ligand>
</feature>
<comment type="cofactor">
    <cofactor evidence="5">
        <name>Mg(2+)</name>
        <dbReference type="ChEBI" id="CHEBI:18420"/>
    </cofactor>
</comment>
<evidence type="ECO:0000256" key="2">
    <source>
        <dbReference type="ARBA" id="ARBA00022741"/>
    </source>
</evidence>
<dbReference type="NCBIfam" id="TIGR02727">
    <property type="entry name" value="MTHFS_bact"/>
    <property type="match status" value="1"/>
</dbReference>
<dbReference type="PANTHER" id="PTHR23407">
    <property type="entry name" value="ATPASE INHIBITOR/5-FORMYLTETRAHYDROFOLATE CYCLO-LIGASE"/>
    <property type="match status" value="1"/>
</dbReference>
<dbReference type="GO" id="GO:0030272">
    <property type="term" value="F:5-formyltetrahydrofolate cyclo-ligase activity"/>
    <property type="evidence" value="ECO:0007669"/>
    <property type="project" value="UniProtKB-EC"/>
</dbReference>
<dbReference type="RefSeq" id="WP_166435597.1">
    <property type="nucleotide sequence ID" value="NZ_CP038197.1"/>
</dbReference>
<comment type="similarity">
    <text evidence="1 5">Belongs to the 5-formyltetrahydrofolate cyclo-ligase family.</text>
</comment>
<evidence type="ECO:0000313" key="6">
    <source>
        <dbReference type="EMBL" id="REF68968.1"/>
    </source>
</evidence>
<dbReference type="PIRSF" id="PIRSF006806">
    <property type="entry name" value="FTHF_cligase"/>
    <property type="match status" value="1"/>
</dbReference>
<accession>A0A3D9XHC8</accession>
<sequence>MSADPALKHALRQAALAARAGGGDDAALTRHLVAALAPHRGKVLAGYWPMRGEADPRPAMAAHGGPVCLPVVIGPARPLEFRAHGDRLEPGRFGTLHPPADSPLLRPDVLIVPLAGFDRAGHRLGYGGGFYDRTLARLRAEGAVVAIGLAYAAQEIHAIPAEATDQPLDLIVTDRGVILPQPEKSQDASAGTKLQP</sequence>
<dbReference type="GO" id="GO:0046872">
    <property type="term" value="F:metal ion binding"/>
    <property type="evidence" value="ECO:0007669"/>
    <property type="project" value="UniProtKB-KW"/>
</dbReference>
<feature type="binding site" evidence="4">
    <location>
        <position position="53"/>
    </location>
    <ligand>
        <name>substrate</name>
    </ligand>
</feature>
<keyword evidence="5" id="KW-0460">Magnesium</keyword>
<name>A0A3D9XHC8_PARVE</name>
<evidence type="ECO:0000256" key="5">
    <source>
        <dbReference type="RuleBase" id="RU361279"/>
    </source>
</evidence>
<evidence type="ECO:0000256" key="4">
    <source>
        <dbReference type="PIRSR" id="PIRSR006806-1"/>
    </source>
</evidence>
<keyword evidence="6" id="KW-0436">Ligase</keyword>
<comment type="caution">
    <text evidence="6">The sequence shown here is derived from an EMBL/GenBank/DDBJ whole genome shotgun (WGS) entry which is preliminary data.</text>
</comment>
<dbReference type="GO" id="GO:0009396">
    <property type="term" value="P:folic acid-containing compound biosynthetic process"/>
    <property type="evidence" value="ECO:0007669"/>
    <property type="project" value="TreeGrafter"/>
</dbReference>
<dbReference type="Gene3D" id="3.40.50.10420">
    <property type="entry name" value="NagB/RpiA/CoA transferase-like"/>
    <property type="match status" value="1"/>
</dbReference>
<organism evidence="6 7">
    <name type="scientific">Paracoccus versutus</name>
    <name type="common">Thiobacillus versutus</name>
    <dbReference type="NCBI Taxonomy" id="34007"/>
    <lineage>
        <taxon>Bacteria</taxon>
        <taxon>Pseudomonadati</taxon>
        <taxon>Pseudomonadota</taxon>
        <taxon>Alphaproteobacteria</taxon>
        <taxon>Rhodobacterales</taxon>
        <taxon>Paracoccaceae</taxon>
        <taxon>Paracoccus</taxon>
    </lineage>
</organism>
<evidence type="ECO:0000256" key="3">
    <source>
        <dbReference type="ARBA" id="ARBA00022840"/>
    </source>
</evidence>
<dbReference type="AlphaFoldDB" id="A0A3D9XHC8"/>
<evidence type="ECO:0000313" key="7">
    <source>
        <dbReference type="Proteomes" id="UP000256941"/>
    </source>
</evidence>
<reference evidence="6 7" key="1">
    <citation type="submission" date="2018-08" db="EMBL/GenBank/DDBJ databases">
        <title>Genomic Encyclopedia of Archaeal and Bacterial Type Strains, Phase II (KMG-II): from individual species to whole genera.</title>
        <authorList>
            <person name="Goeker M."/>
        </authorList>
    </citation>
    <scope>NUCLEOTIDE SEQUENCE [LARGE SCALE GENOMIC DNA]</scope>
    <source>
        <strain evidence="6 7">DSM 17099</strain>
    </source>
</reference>
<dbReference type="PANTHER" id="PTHR23407:SF1">
    <property type="entry name" value="5-FORMYLTETRAHYDROFOLATE CYCLO-LIGASE"/>
    <property type="match status" value="1"/>
</dbReference>
<dbReference type="InterPro" id="IPR024185">
    <property type="entry name" value="FTHF_cligase-like_sf"/>
</dbReference>
<proteinExistence type="inferred from homology"/>
<dbReference type="GO" id="GO:0005524">
    <property type="term" value="F:ATP binding"/>
    <property type="evidence" value="ECO:0007669"/>
    <property type="project" value="UniProtKB-KW"/>
</dbReference>